<feature type="transmembrane region" description="Helical" evidence="2">
    <location>
        <begin position="179"/>
        <end position="201"/>
    </location>
</feature>
<reference evidence="3 4" key="1">
    <citation type="journal article" date="2016" name="Mol. Biol. Evol.">
        <title>Comparative Genomics of Early-Diverging Mushroom-Forming Fungi Provides Insights into the Origins of Lignocellulose Decay Capabilities.</title>
        <authorList>
            <person name="Nagy L.G."/>
            <person name="Riley R."/>
            <person name="Tritt A."/>
            <person name="Adam C."/>
            <person name="Daum C."/>
            <person name="Floudas D."/>
            <person name="Sun H."/>
            <person name="Yadav J.S."/>
            <person name="Pangilinan J."/>
            <person name="Larsson K.H."/>
            <person name="Matsuura K."/>
            <person name="Barry K."/>
            <person name="Labutti K."/>
            <person name="Kuo R."/>
            <person name="Ohm R.A."/>
            <person name="Bhattacharya S.S."/>
            <person name="Shirouzu T."/>
            <person name="Yoshinaga Y."/>
            <person name="Martin F.M."/>
            <person name="Grigoriev I.V."/>
            <person name="Hibbett D.S."/>
        </authorList>
    </citation>
    <scope>NUCLEOTIDE SEQUENCE [LARGE SCALE GENOMIC DNA]</scope>
    <source>
        <strain evidence="3 4">HHB9708</strain>
    </source>
</reference>
<feature type="region of interest" description="Disordered" evidence="1">
    <location>
        <begin position="290"/>
        <end position="310"/>
    </location>
</feature>
<evidence type="ECO:0000313" key="3">
    <source>
        <dbReference type="EMBL" id="KZS92242.1"/>
    </source>
</evidence>
<sequence length="329" mass="34693">MGTPATTTVEAQSSLITFLPPDEWRSNGSSMCSTSTGSNATFTFEGVSYSLFGNISLPASALPTGTITTSPTLVATIKRGNITDFGQWLYFPRGPFQHKRSPLFQGIVSTTPAKHTVVIHNRLEGLSLCLDHFVFSAIQATSSPLPSTHSSSTTPVPSSAKSSPASAIMPNSSDGKVKIILAASLSTALLIAIVVLVILSIKLRAHKSVRRTLPQNSRAPTGTVPTPETKPFLEIEPYHLPPLSSPQPVSLVQPLVPTSTYAQSSGGMGTLASSLPSTASEGTSITLVGRARSQRPESGHTRAKAQNRQRFSTGSLSAIRTFGHNFGVL</sequence>
<keyword evidence="2" id="KW-1133">Transmembrane helix</keyword>
<keyword evidence="2" id="KW-0812">Transmembrane</keyword>
<dbReference type="Proteomes" id="UP000076722">
    <property type="component" value="Unassembled WGS sequence"/>
</dbReference>
<dbReference type="AlphaFoldDB" id="A0A164TBV7"/>
<evidence type="ECO:0000256" key="1">
    <source>
        <dbReference type="SAM" id="MobiDB-lite"/>
    </source>
</evidence>
<feature type="region of interest" description="Disordered" evidence="1">
    <location>
        <begin position="142"/>
        <end position="169"/>
    </location>
</feature>
<name>A0A164TBV7_9AGAM</name>
<protein>
    <submittedName>
        <fullName evidence="3">Uncharacterized protein</fullName>
    </submittedName>
</protein>
<keyword evidence="4" id="KW-1185">Reference proteome</keyword>
<evidence type="ECO:0000313" key="4">
    <source>
        <dbReference type="Proteomes" id="UP000076722"/>
    </source>
</evidence>
<dbReference type="EMBL" id="KV419411">
    <property type="protein sequence ID" value="KZS92242.1"/>
    <property type="molecule type" value="Genomic_DNA"/>
</dbReference>
<evidence type="ECO:0000256" key="2">
    <source>
        <dbReference type="SAM" id="Phobius"/>
    </source>
</evidence>
<feature type="compositionally biased region" description="Low complexity" evidence="1">
    <location>
        <begin position="142"/>
        <end position="167"/>
    </location>
</feature>
<organism evidence="3 4">
    <name type="scientific">Sistotremastrum niveocremeum HHB9708</name>
    <dbReference type="NCBI Taxonomy" id="1314777"/>
    <lineage>
        <taxon>Eukaryota</taxon>
        <taxon>Fungi</taxon>
        <taxon>Dikarya</taxon>
        <taxon>Basidiomycota</taxon>
        <taxon>Agaricomycotina</taxon>
        <taxon>Agaricomycetes</taxon>
        <taxon>Sistotremastrales</taxon>
        <taxon>Sistotremastraceae</taxon>
        <taxon>Sertulicium</taxon>
        <taxon>Sertulicium niveocremeum</taxon>
    </lineage>
</organism>
<gene>
    <name evidence="3" type="ORF">SISNIDRAFT_486775</name>
</gene>
<keyword evidence="2" id="KW-0472">Membrane</keyword>
<proteinExistence type="predicted"/>
<accession>A0A164TBV7</accession>